<dbReference type="Gene3D" id="3.40.50.1820">
    <property type="entry name" value="alpha/beta hydrolase"/>
    <property type="match status" value="1"/>
</dbReference>
<dbReference type="InterPro" id="IPR000073">
    <property type="entry name" value="AB_hydrolase_1"/>
</dbReference>
<keyword evidence="1" id="KW-0378">Hydrolase</keyword>
<dbReference type="SUPFAM" id="SSF53474">
    <property type="entry name" value="alpha/beta-Hydrolases"/>
    <property type="match status" value="1"/>
</dbReference>
<name>A0AA36DU73_CYLNA</name>
<comment type="caution">
    <text evidence="4">The sequence shown here is derived from an EMBL/GenBank/DDBJ whole genome shotgun (WGS) entry which is preliminary data.</text>
</comment>
<dbReference type="InterPro" id="IPR029058">
    <property type="entry name" value="AB_hydrolase_fold"/>
</dbReference>
<reference evidence="4" key="1">
    <citation type="submission" date="2023-07" db="EMBL/GenBank/DDBJ databases">
        <authorList>
            <consortium name="CYATHOMIX"/>
        </authorList>
    </citation>
    <scope>NUCLEOTIDE SEQUENCE</scope>
    <source>
        <strain evidence="4">N/A</strain>
    </source>
</reference>
<dbReference type="GO" id="GO:0004301">
    <property type="term" value="F:epoxide hydrolase activity"/>
    <property type="evidence" value="ECO:0007669"/>
    <property type="project" value="UniProtKB-ARBA"/>
</dbReference>
<organism evidence="4 5">
    <name type="scientific">Cylicocyclus nassatus</name>
    <name type="common">Nematode worm</name>
    <dbReference type="NCBI Taxonomy" id="53992"/>
    <lineage>
        <taxon>Eukaryota</taxon>
        <taxon>Metazoa</taxon>
        <taxon>Ecdysozoa</taxon>
        <taxon>Nematoda</taxon>
        <taxon>Chromadorea</taxon>
        <taxon>Rhabditida</taxon>
        <taxon>Rhabditina</taxon>
        <taxon>Rhabditomorpha</taxon>
        <taxon>Strongyloidea</taxon>
        <taxon>Strongylidae</taxon>
        <taxon>Cylicocyclus</taxon>
    </lineage>
</organism>
<dbReference type="InterPro" id="IPR000639">
    <property type="entry name" value="Epox_hydrolase-like"/>
</dbReference>
<dbReference type="PRINTS" id="PR00412">
    <property type="entry name" value="EPOXHYDRLASE"/>
</dbReference>
<evidence type="ECO:0000313" key="5">
    <source>
        <dbReference type="Proteomes" id="UP001176961"/>
    </source>
</evidence>
<evidence type="ECO:0000259" key="3">
    <source>
        <dbReference type="Pfam" id="PF00561"/>
    </source>
</evidence>
<dbReference type="EMBL" id="CATQJL010000112">
    <property type="protein sequence ID" value="CAJ0592770.1"/>
    <property type="molecule type" value="Genomic_DNA"/>
</dbReference>
<sequence length="348" mass="40857">MNAVLQSIFFRLQQVFWTFLTLVYLLKDRIVYGKSCFVVKEHPKPKCLDGWDERILQTKNVRLHYVQTGGDERPLLLMLHGFPEFWYSWRFQLNHFADKYRCIALDQRGYNLSEKPKNTEDYNIDFLVDDVREVVERLGYKKFFLMGHDWGAAVAWKFAIVYPEFVDKLIILNLPHPSAFPRIVAANSEQRLKSWYMFMFQTPILPEIVLQSRDLHVLDEGFRGKGGIRNKQNFTDEDLEAYKHVFCQKDAFTGPVNYYRNILKSAAKLGQDICKPPTLIIWGDQDQFLVKEGATISLEFCQNGQLKFIEGASHWVMQDEPEKVNEYVEEFLETPNEKNKSEISLSKI</sequence>
<protein>
    <recommendedName>
        <fullName evidence="3">AB hydrolase-1 domain-containing protein</fullName>
    </recommendedName>
</protein>
<evidence type="ECO:0000313" key="4">
    <source>
        <dbReference type="EMBL" id="CAJ0592770.1"/>
    </source>
</evidence>
<proteinExistence type="inferred from homology"/>
<feature type="domain" description="AB hydrolase-1" evidence="3">
    <location>
        <begin position="74"/>
        <end position="320"/>
    </location>
</feature>
<dbReference type="AlphaFoldDB" id="A0AA36DU73"/>
<comment type="similarity">
    <text evidence="2">Belongs to the AB hydrolase superfamily. Epoxide hydrolase family.</text>
</comment>
<gene>
    <name evidence="4" type="ORF">CYNAS_LOCUS4753</name>
</gene>
<dbReference type="Proteomes" id="UP001176961">
    <property type="component" value="Unassembled WGS sequence"/>
</dbReference>
<dbReference type="PRINTS" id="PR00111">
    <property type="entry name" value="ABHYDROLASE"/>
</dbReference>
<evidence type="ECO:0000256" key="1">
    <source>
        <dbReference type="ARBA" id="ARBA00022801"/>
    </source>
</evidence>
<accession>A0AA36DU73</accession>
<dbReference type="Pfam" id="PF00561">
    <property type="entry name" value="Abhydrolase_1"/>
    <property type="match status" value="1"/>
</dbReference>
<evidence type="ECO:0000256" key="2">
    <source>
        <dbReference type="ARBA" id="ARBA00038334"/>
    </source>
</evidence>
<keyword evidence="5" id="KW-1185">Reference proteome</keyword>
<dbReference type="PANTHER" id="PTHR43329">
    <property type="entry name" value="EPOXIDE HYDROLASE"/>
    <property type="match status" value="1"/>
</dbReference>